<dbReference type="InterPro" id="IPR007484">
    <property type="entry name" value="Peptidase_M28"/>
</dbReference>
<evidence type="ECO:0000256" key="10">
    <source>
        <dbReference type="ARBA" id="ARBA00022833"/>
    </source>
</evidence>
<keyword evidence="8 15" id="KW-0479">Metal-binding</keyword>
<evidence type="ECO:0000256" key="8">
    <source>
        <dbReference type="ARBA" id="ARBA00022723"/>
    </source>
</evidence>
<feature type="transmembrane region" description="Helical" evidence="17">
    <location>
        <begin position="512"/>
        <end position="532"/>
    </location>
</feature>
<reference evidence="21 22" key="1">
    <citation type="journal article" date="2019" name="Nat. Ecol. Evol.">
        <title>Megaphylogeny resolves global patterns of mushroom evolution.</title>
        <authorList>
            <person name="Varga T."/>
            <person name="Krizsan K."/>
            <person name="Foldi C."/>
            <person name="Dima B."/>
            <person name="Sanchez-Garcia M."/>
            <person name="Sanchez-Ramirez S."/>
            <person name="Szollosi G.J."/>
            <person name="Szarkandi J.G."/>
            <person name="Papp V."/>
            <person name="Albert L."/>
            <person name="Andreopoulos W."/>
            <person name="Angelini C."/>
            <person name="Antonin V."/>
            <person name="Barry K.W."/>
            <person name="Bougher N.L."/>
            <person name="Buchanan P."/>
            <person name="Buyck B."/>
            <person name="Bense V."/>
            <person name="Catcheside P."/>
            <person name="Chovatia M."/>
            <person name="Cooper J."/>
            <person name="Damon W."/>
            <person name="Desjardin D."/>
            <person name="Finy P."/>
            <person name="Geml J."/>
            <person name="Haridas S."/>
            <person name="Hughes K."/>
            <person name="Justo A."/>
            <person name="Karasinski D."/>
            <person name="Kautmanova I."/>
            <person name="Kiss B."/>
            <person name="Kocsube S."/>
            <person name="Kotiranta H."/>
            <person name="LaButti K.M."/>
            <person name="Lechner B.E."/>
            <person name="Liimatainen K."/>
            <person name="Lipzen A."/>
            <person name="Lukacs Z."/>
            <person name="Mihaltcheva S."/>
            <person name="Morgado L.N."/>
            <person name="Niskanen T."/>
            <person name="Noordeloos M.E."/>
            <person name="Ohm R.A."/>
            <person name="Ortiz-Santana B."/>
            <person name="Ovrebo C."/>
            <person name="Racz N."/>
            <person name="Riley R."/>
            <person name="Savchenko A."/>
            <person name="Shiryaev A."/>
            <person name="Soop K."/>
            <person name="Spirin V."/>
            <person name="Szebenyi C."/>
            <person name="Tomsovsky M."/>
            <person name="Tulloss R.E."/>
            <person name="Uehling J."/>
            <person name="Grigoriev I.V."/>
            <person name="Vagvolgyi C."/>
            <person name="Papp T."/>
            <person name="Martin F.M."/>
            <person name="Miettinen O."/>
            <person name="Hibbett D.S."/>
            <person name="Nagy L.G."/>
        </authorList>
    </citation>
    <scope>NUCLEOTIDE SEQUENCE [LARGE SCALE GENOMIC DNA]</scope>
    <source>
        <strain evidence="21 22">CBS 166.37</strain>
    </source>
</reference>
<evidence type="ECO:0000313" key="22">
    <source>
        <dbReference type="Proteomes" id="UP000308652"/>
    </source>
</evidence>
<evidence type="ECO:0000256" key="2">
    <source>
        <dbReference type="ARBA" id="ARBA00003273"/>
    </source>
</evidence>
<dbReference type="STRING" id="68775.A0A5C3MF65"/>
<dbReference type="GO" id="GO:0006508">
    <property type="term" value="P:proteolysis"/>
    <property type="evidence" value="ECO:0007669"/>
    <property type="project" value="UniProtKB-KW"/>
</dbReference>
<evidence type="ECO:0000259" key="19">
    <source>
        <dbReference type="Pfam" id="PF22250"/>
    </source>
</evidence>
<keyword evidence="12" id="KW-0482">Metalloprotease</keyword>
<evidence type="ECO:0000259" key="20">
    <source>
        <dbReference type="Pfam" id="PF22251"/>
    </source>
</evidence>
<proteinExistence type="inferred from homology"/>
<feature type="domain" description="Vacuolar membrane protease transmembrane" evidence="20">
    <location>
        <begin position="417"/>
        <end position="582"/>
    </location>
</feature>
<feature type="transmembrane region" description="Helical" evidence="17">
    <location>
        <begin position="605"/>
        <end position="623"/>
    </location>
</feature>
<feature type="region of interest" description="Disordered" evidence="16">
    <location>
        <begin position="556"/>
        <end position="596"/>
    </location>
</feature>
<feature type="transmembrane region" description="Helical" evidence="17">
    <location>
        <begin position="355"/>
        <end position="375"/>
    </location>
</feature>
<evidence type="ECO:0000256" key="11">
    <source>
        <dbReference type="ARBA" id="ARBA00022989"/>
    </source>
</evidence>
<feature type="transmembrane region" description="Helical" evidence="17">
    <location>
        <begin position="486"/>
        <end position="506"/>
    </location>
</feature>
<comment type="similarity">
    <text evidence="4 15">Belongs to the peptidase M28 family.</text>
</comment>
<dbReference type="GO" id="GO:0005774">
    <property type="term" value="C:vacuolar membrane"/>
    <property type="evidence" value="ECO:0007669"/>
    <property type="project" value="UniProtKB-SubCell"/>
</dbReference>
<comment type="function">
    <text evidence="2">May be involved in vacuolar sorting and osmoregulation.</text>
</comment>
<keyword evidence="14" id="KW-0325">Glycoprotein</keyword>
<feature type="transmembrane region" description="Helical" evidence="17">
    <location>
        <begin position="643"/>
        <end position="662"/>
    </location>
</feature>
<feature type="transmembrane region" description="Helical" evidence="17">
    <location>
        <begin position="669"/>
        <end position="692"/>
    </location>
</feature>
<feature type="transmembrane region" description="Helical" evidence="17">
    <location>
        <begin position="16"/>
        <end position="36"/>
    </location>
</feature>
<dbReference type="InterPro" id="IPR053976">
    <property type="entry name" value="PFF1_TM"/>
</dbReference>
<feature type="compositionally biased region" description="Acidic residues" evidence="16">
    <location>
        <begin position="562"/>
        <end position="576"/>
    </location>
</feature>
<evidence type="ECO:0000256" key="15">
    <source>
        <dbReference type="RuleBase" id="RU361240"/>
    </source>
</evidence>
<evidence type="ECO:0000256" key="17">
    <source>
        <dbReference type="SAM" id="Phobius"/>
    </source>
</evidence>
<dbReference type="OrthoDB" id="76293at2759"/>
<evidence type="ECO:0000256" key="3">
    <source>
        <dbReference type="ARBA" id="ARBA00004128"/>
    </source>
</evidence>
<evidence type="ECO:0000256" key="9">
    <source>
        <dbReference type="ARBA" id="ARBA00022801"/>
    </source>
</evidence>
<sequence length="937" mass="103556">MKVSEWIASVLGFRTIPTTIIVALAYLAIFTSVFVTDQLPKIPKNRKGLNFEEAYSDLHHITAQPHPYHSHANEVVHSYILSRIQDVASRYPHVHVVNDLTSNASWATGSYGVYFEGTNILVKVDGSDNRYLKSGGILFSAHYDSVSTAPGVTDDGMGVVTLMQLIEYFAKNRPKRTAVFNINNGEEGGLNGAHAFLKHPWANISDTFLNLEGASAGGRPILFRATSTGPLLSFLPKYVPHPHANVLSADAFSRGVIRSATDYTVYTQRANMEGLDLAFYKGRSKYHTKYDAIPFTEGHEKSLWSMMEASRGAGLALVNDERKEENRKGGIPVYFDLFAAALIVFSLSAMFTFNVVFLVVGPIVLILLVVVDHILQHSRRQQENGSVHGPVNSIFQDLWAWLIEFGWLAGVWRWAKFWLAVVVTIGLQTLLVLGFIKLNPFIVYSSPYLVLLSDLCLAYLSLVLILRLPISAPRGFSLPEQQKQTVLIQLYTFTWALLLLSTIAISKANIGGLYFISVWNALVFVACVLGCVEDMFKAHGTQSELANRPRVRFGAPPQRVEAEEEEEEEEPSEEAEATEHTPLIQQHQQPGPSLRRSEKEESGAIGWWILQLLIIVPAPVILVSQIGNLLMDAMAQTLADGSSAVTVYAAASLIAFLLVLPLTPFSFKIHLGVAAIFGAVFIVITAYAWLVFPFSQDAPLKVFFEQKVVLDDVSSAANMGNEFGVQSVVTALTGAKYYLQKIIPKLPSAAQKDITCHPDTAKPGLWTCEWNSDLIPVPGGQGSSGPGSMKDAWFTTAVIRRNATSARFIIQGQNSRLCHIYFDNRRIREYVVHGSDGNIQNNFESSGSGLNEIRLWSRTWNREFEVDVELNQNDELKGRVACDWAEYESATVDNGSGLSQKKAKIPAFEEVLSFLPKWAVVSKTAEGLVQASSSFTI</sequence>
<keyword evidence="13 17" id="KW-0472">Membrane</keyword>
<evidence type="ECO:0000256" key="14">
    <source>
        <dbReference type="ARBA" id="ARBA00023180"/>
    </source>
</evidence>
<keyword evidence="9 15" id="KW-0378">Hydrolase</keyword>
<dbReference type="InterPro" id="IPR053975">
    <property type="entry name" value="PFF1_C"/>
</dbReference>
<evidence type="ECO:0000256" key="6">
    <source>
        <dbReference type="ARBA" id="ARBA00022670"/>
    </source>
</evidence>
<evidence type="ECO:0000256" key="12">
    <source>
        <dbReference type="ARBA" id="ARBA00023049"/>
    </source>
</evidence>
<dbReference type="AlphaFoldDB" id="A0A5C3MF65"/>
<accession>A0A5C3MF65</accession>
<dbReference type="EMBL" id="ML213598">
    <property type="protein sequence ID" value="TFK39821.1"/>
    <property type="molecule type" value="Genomic_DNA"/>
</dbReference>
<feature type="transmembrane region" description="Helical" evidence="17">
    <location>
        <begin position="448"/>
        <end position="466"/>
    </location>
</feature>
<comment type="cofactor">
    <cofactor evidence="1">
        <name>Zn(2+)</name>
        <dbReference type="ChEBI" id="CHEBI:29105"/>
    </cofactor>
</comment>
<name>A0A5C3MF65_9AGAR</name>
<evidence type="ECO:0000259" key="18">
    <source>
        <dbReference type="Pfam" id="PF04389"/>
    </source>
</evidence>
<feature type="transmembrane region" description="Helical" evidence="17">
    <location>
        <begin position="417"/>
        <end position="436"/>
    </location>
</feature>
<protein>
    <recommendedName>
        <fullName evidence="15">Peptide hydrolase</fullName>
        <ecNumber evidence="15">3.4.-.-</ecNumber>
    </recommendedName>
</protein>
<evidence type="ECO:0000256" key="4">
    <source>
        <dbReference type="ARBA" id="ARBA00010918"/>
    </source>
</evidence>
<evidence type="ECO:0000256" key="7">
    <source>
        <dbReference type="ARBA" id="ARBA00022692"/>
    </source>
</evidence>
<keyword evidence="11 17" id="KW-1133">Transmembrane helix</keyword>
<dbReference type="Proteomes" id="UP000308652">
    <property type="component" value="Unassembled WGS sequence"/>
</dbReference>
<dbReference type="Pfam" id="PF04389">
    <property type="entry name" value="Peptidase_M28"/>
    <property type="match status" value="1"/>
</dbReference>
<feature type="domain" description="Peptidase M28" evidence="18">
    <location>
        <begin position="119"/>
        <end position="294"/>
    </location>
</feature>
<evidence type="ECO:0000256" key="13">
    <source>
        <dbReference type="ARBA" id="ARBA00023136"/>
    </source>
</evidence>
<keyword evidence="6 15" id="KW-0645">Protease</keyword>
<dbReference type="Pfam" id="PF22250">
    <property type="entry name" value="PFF1_C"/>
    <property type="match status" value="1"/>
</dbReference>
<evidence type="ECO:0000256" key="1">
    <source>
        <dbReference type="ARBA" id="ARBA00001947"/>
    </source>
</evidence>
<keyword evidence="22" id="KW-1185">Reference proteome</keyword>
<dbReference type="Pfam" id="PF22251">
    <property type="entry name" value="PFF1_TM"/>
    <property type="match status" value="1"/>
</dbReference>
<evidence type="ECO:0000256" key="16">
    <source>
        <dbReference type="SAM" id="MobiDB-lite"/>
    </source>
</evidence>
<organism evidence="21 22">
    <name type="scientific">Crucibulum laeve</name>
    <dbReference type="NCBI Taxonomy" id="68775"/>
    <lineage>
        <taxon>Eukaryota</taxon>
        <taxon>Fungi</taxon>
        <taxon>Dikarya</taxon>
        <taxon>Basidiomycota</taxon>
        <taxon>Agaricomycotina</taxon>
        <taxon>Agaricomycetes</taxon>
        <taxon>Agaricomycetidae</taxon>
        <taxon>Agaricales</taxon>
        <taxon>Agaricineae</taxon>
        <taxon>Nidulariaceae</taxon>
        <taxon>Crucibulum</taxon>
    </lineage>
</organism>
<dbReference type="SUPFAM" id="SSF53187">
    <property type="entry name" value="Zn-dependent exopeptidases"/>
    <property type="match status" value="1"/>
</dbReference>
<evidence type="ECO:0000313" key="21">
    <source>
        <dbReference type="EMBL" id="TFK39821.1"/>
    </source>
</evidence>
<dbReference type="GO" id="GO:0008235">
    <property type="term" value="F:metalloexopeptidase activity"/>
    <property type="evidence" value="ECO:0007669"/>
    <property type="project" value="InterPro"/>
</dbReference>
<feature type="domain" description="Vacuolar membrane protease C-terminal" evidence="19">
    <location>
        <begin position="700"/>
        <end position="930"/>
    </location>
</feature>
<keyword evidence="5" id="KW-0926">Vacuole</keyword>
<dbReference type="CDD" id="cd03875">
    <property type="entry name" value="M28_Fxna_like"/>
    <property type="match status" value="1"/>
</dbReference>
<dbReference type="Gene3D" id="3.40.630.10">
    <property type="entry name" value="Zn peptidases"/>
    <property type="match status" value="1"/>
</dbReference>
<evidence type="ECO:0000256" key="5">
    <source>
        <dbReference type="ARBA" id="ARBA00022554"/>
    </source>
</evidence>
<comment type="subcellular location">
    <subcellularLocation>
        <location evidence="3">Vacuole membrane</location>
        <topology evidence="3">Multi-pass membrane protein</topology>
    </subcellularLocation>
</comment>
<dbReference type="EC" id="3.4.-.-" evidence="15"/>
<dbReference type="InterPro" id="IPR045175">
    <property type="entry name" value="M28_fam"/>
</dbReference>
<dbReference type="PANTHER" id="PTHR12147">
    <property type="entry name" value="METALLOPEPTIDASE M28 FAMILY MEMBER"/>
    <property type="match status" value="1"/>
</dbReference>
<dbReference type="PANTHER" id="PTHR12147:SF58">
    <property type="entry name" value="VACUOLAR MEMBRANE PROTEASE"/>
    <property type="match status" value="1"/>
</dbReference>
<keyword evidence="7 17" id="KW-0812">Transmembrane</keyword>
<keyword evidence="10 15" id="KW-0862">Zinc</keyword>
<dbReference type="InterPro" id="IPR048024">
    <property type="entry name" value="Fxna-like_M28_dom"/>
</dbReference>
<gene>
    <name evidence="21" type="ORF">BDQ12DRAFT_681281</name>
</gene>
<dbReference type="GO" id="GO:0046872">
    <property type="term" value="F:metal ion binding"/>
    <property type="evidence" value="ECO:0007669"/>
    <property type="project" value="UniProtKB-KW"/>
</dbReference>